<dbReference type="InterPro" id="IPR036249">
    <property type="entry name" value="Thioredoxin-like_sf"/>
</dbReference>
<sequence length="190" mass="20739">MSRLSIPVGAGDHAQGSAGATVTLVEYGDYECPYCGEAYPILKAVQRAMGDELRFVFRNFPLTEMHPHAMRAAEFAEMAASAGLFWQAHDLLYENQEALGERDLLAYGQGLGLPAGVVAEAFDGRFDQKIRDDFRGGVRSGVNGTPTLFINGFRYDGPRDLDSLVAELRQAQAMGIEDAVRRGSPSHGRR</sequence>
<dbReference type="PANTHER" id="PTHR13887">
    <property type="entry name" value="GLUTATHIONE S-TRANSFERASE KAPPA"/>
    <property type="match status" value="1"/>
</dbReference>
<comment type="caution">
    <text evidence="4">The sequence shown here is derived from an EMBL/GenBank/DDBJ whole genome shotgun (WGS) entry which is preliminary data.</text>
</comment>
<dbReference type="Gene3D" id="3.40.30.10">
    <property type="entry name" value="Glutaredoxin"/>
    <property type="match status" value="1"/>
</dbReference>
<gene>
    <name evidence="4" type="ORF">GCM10011320_25840</name>
</gene>
<feature type="domain" description="Thioredoxin" evidence="3">
    <location>
        <begin position="1"/>
        <end position="173"/>
    </location>
</feature>
<protein>
    <recommendedName>
        <fullName evidence="3">Thioredoxin domain-containing protein</fullName>
    </recommendedName>
</protein>
<dbReference type="SUPFAM" id="SSF52833">
    <property type="entry name" value="Thioredoxin-like"/>
    <property type="match status" value="1"/>
</dbReference>
<dbReference type="InterPro" id="IPR012336">
    <property type="entry name" value="Thioredoxin-like_fold"/>
</dbReference>
<dbReference type="Proteomes" id="UP000661507">
    <property type="component" value="Unassembled WGS sequence"/>
</dbReference>
<keyword evidence="5" id="KW-1185">Reference proteome</keyword>
<proteinExistence type="inferred from homology"/>
<comment type="similarity">
    <text evidence="2">Belongs to the thioredoxin family. DsbA subfamily.</text>
</comment>
<dbReference type="CDD" id="cd02972">
    <property type="entry name" value="DsbA_family"/>
    <property type="match status" value="1"/>
</dbReference>
<evidence type="ECO:0000256" key="1">
    <source>
        <dbReference type="ARBA" id="ARBA00003565"/>
    </source>
</evidence>
<dbReference type="InterPro" id="IPR013766">
    <property type="entry name" value="Thioredoxin_domain"/>
</dbReference>
<comment type="function">
    <text evidence="1">May be required for disulfide bond formation in some proteins.</text>
</comment>
<dbReference type="RefSeq" id="WP_188967469.1">
    <property type="nucleotide sequence ID" value="NZ_BMKW01000006.1"/>
</dbReference>
<dbReference type="AlphaFoldDB" id="A0A917KLQ9"/>
<dbReference type="PROSITE" id="PS51352">
    <property type="entry name" value="THIOREDOXIN_2"/>
    <property type="match status" value="1"/>
</dbReference>
<dbReference type="PANTHER" id="PTHR13887:SF55">
    <property type="entry name" value="SLR0313 PROTEIN"/>
    <property type="match status" value="1"/>
</dbReference>
<organism evidence="4 5">
    <name type="scientific">Neoroseomonas lacus</name>
    <dbReference type="NCBI Taxonomy" id="287609"/>
    <lineage>
        <taxon>Bacteria</taxon>
        <taxon>Pseudomonadati</taxon>
        <taxon>Pseudomonadota</taxon>
        <taxon>Alphaproteobacteria</taxon>
        <taxon>Acetobacterales</taxon>
        <taxon>Acetobacteraceae</taxon>
        <taxon>Neoroseomonas</taxon>
    </lineage>
</organism>
<name>A0A917KLQ9_9PROT</name>
<evidence type="ECO:0000313" key="4">
    <source>
        <dbReference type="EMBL" id="GGJ17305.1"/>
    </source>
</evidence>
<dbReference type="EMBL" id="BMKW01000006">
    <property type="protein sequence ID" value="GGJ17305.1"/>
    <property type="molecule type" value="Genomic_DNA"/>
</dbReference>
<evidence type="ECO:0000259" key="3">
    <source>
        <dbReference type="PROSITE" id="PS51352"/>
    </source>
</evidence>
<evidence type="ECO:0000256" key="2">
    <source>
        <dbReference type="ARBA" id="ARBA00005791"/>
    </source>
</evidence>
<dbReference type="Pfam" id="PF13462">
    <property type="entry name" value="Thioredoxin_4"/>
    <property type="match status" value="1"/>
</dbReference>
<accession>A0A917KLQ9</accession>
<reference evidence="4" key="1">
    <citation type="journal article" date="2014" name="Int. J. Syst. Evol. Microbiol.">
        <title>Complete genome sequence of Corynebacterium casei LMG S-19264T (=DSM 44701T), isolated from a smear-ripened cheese.</title>
        <authorList>
            <consortium name="US DOE Joint Genome Institute (JGI-PGF)"/>
            <person name="Walter F."/>
            <person name="Albersmeier A."/>
            <person name="Kalinowski J."/>
            <person name="Ruckert C."/>
        </authorList>
    </citation>
    <scope>NUCLEOTIDE SEQUENCE</scope>
    <source>
        <strain evidence="4">CGMCC 1.3617</strain>
    </source>
</reference>
<reference evidence="4" key="2">
    <citation type="submission" date="2020-09" db="EMBL/GenBank/DDBJ databases">
        <authorList>
            <person name="Sun Q."/>
            <person name="Zhou Y."/>
        </authorList>
    </citation>
    <scope>NUCLEOTIDE SEQUENCE</scope>
    <source>
        <strain evidence="4">CGMCC 1.3617</strain>
    </source>
</reference>
<evidence type="ECO:0000313" key="5">
    <source>
        <dbReference type="Proteomes" id="UP000661507"/>
    </source>
</evidence>